<keyword evidence="2" id="KW-1185">Reference proteome</keyword>
<organism evidence="1 2">
    <name type="scientific">Actinoplanes sandaracinus</name>
    <dbReference type="NCBI Taxonomy" id="3045177"/>
    <lineage>
        <taxon>Bacteria</taxon>
        <taxon>Bacillati</taxon>
        <taxon>Actinomycetota</taxon>
        <taxon>Actinomycetes</taxon>
        <taxon>Micromonosporales</taxon>
        <taxon>Micromonosporaceae</taxon>
        <taxon>Actinoplanes</taxon>
    </lineage>
</organism>
<name>A0ABT6WMK3_9ACTN</name>
<dbReference type="EMBL" id="JASCTH010000012">
    <property type="protein sequence ID" value="MDI6100930.1"/>
    <property type="molecule type" value="Genomic_DNA"/>
</dbReference>
<reference evidence="1 2" key="1">
    <citation type="submission" date="2023-05" db="EMBL/GenBank/DDBJ databases">
        <title>Actinoplanes sp. NEAU-A12 genome sequencing.</title>
        <authorList>
            <person name="Wang Z.-S."/>
        </authorList>
    </citation>
    <scope>NUCLEOTIDE SEQUENCE [LARGE SCALE GENOMIC DNA]</scope>
    <source>
        <strain evidence="1 2">NEAU-A12</strain>
    </source>
</reference>
<evidence type="ECO:0000313" key="2">
    <source>
        <dbReference type="Proteomes" id="UP001241758"/>
    </source>
</evidence>
<sequence>MEKPYRPSALRVMAEYGVDDPVWDSDMEHMGPVALEDLGVSARLVRRLRAWNDQFNGVALTGFDFPHVEEADRWRQTGLGLAYELQNELPDIEISYVEDADPRPVRERRGP</sequence>
<proteinExistence type="predicted"/>
<dbReference type="Proteomes" id="UP001241758">
    <property type="component" value="Unassembled WGS sequence"/>
</dbReference>
<evidence type="ECO:0000313" key="1">
    <source>
        <dbReference type="EMBL" id="MDI6100930.1"/>
    </source>
</evidence>
<gene>
    <name evidence="1" type="ORF">QLQ12_20150</name>
</gene>
<comment type="caution">
    <text evidence="1">The sequence shown here is derived from an EMBL/GenBank/DDBJ whole genome shotgun (WGS) entry which is preliminary data.</text>
</comment>
<protein>
    <submittedName>
        <fullName evidence="1">Uncharacterized protein</fullName>
    </submittedName>
</protein>
<accession>A0ABT6WMK3</accession>
<dbReference type="RefSeq" id="WP_282761756.1">
    <property type="nucleotide sequence ID" value="NZ_JASCTH010000012.1"/>
</dbReference>